<protein>
    <submittedName>
        <fullName evidence="1">Uncharacterized protein</fullName>
    </submittedName>
</protein>
<accession>A0A0D9YK63</accession>
<proteinExistence type="predicted"/>
<reference evidence="1" key="3">
    <citation type="submission" date="2018-05" db="EMBL/GenBank/DDBJ databases">
        <title>OgluRS3 (Oryza glumaepatula Reference Sequence Version 3).</title>
        <authorList>
            <person name="Zhang J."/>
            <person name="Kudrna D."/>
            <person name="Lee S."/>
            <person name="Talag J."/>
            <person name="Welchert J."/>
            <person name="Wing R.A."/>
        </authorList>
    </citation>
    <scope>NUCLEOTIDE SEQUENCE [LARGE SCALE GENOMIC DNA]</scope>
</reference>
<evidence type="ECO:0000313" key="2">
    <source>
        <dbReference type="Proteomes" id="UP000026961"/>
    </source>
</evidence>
<dbReference type="EnsemblPlants" id="OGLUM01G48590.1">
    <property type="protein sequence ID" value="OGLUM01G48590.1"/>
    <property type="gene ID" value="OGLUM01G48590"/>
</dbReference>
<dbReference type="Proteomes" id="UP000026961">
    <property type="component" value="Chromosome 1"/>
</dbReference>
<sequence length="59" mass="6634">MAAAMGLVVGSPFCALAAKRVILPGPRLPFRRCRDGRCHLRLRRFSLLHVFKTKQHCSS</sequence>
<keyword evidence="2" id="KW-1185">Reference proteome</keyword>
<reference evidence="1" key="2">
    <citation type="submission" date="2015-04" db="UniProtKB">
        <authorList>
            <consortium name="EnsemblPlants"/>
        </authorList>
    </citation>
    <scope>IDENTIFICATION</scope>
</reference>
<organism evidence="1">
    <name type="scientific">Oryza glumipatula</name>
    <dbReference type="NCBI Taxonomy" id="40148"/>
    <lineage>
        <taxon>Eukaryota</taxon>
        <taxon>Viridiplantae</taxon>
        <taxon>Streptophyta</taxon>
        <taxon>Embryophyta</taxon>
        <taxon>Tracheophyta</taxon>
        <taxon>Spermatophyta</taxon>
        <taxon>Magnoliopsida</taxon>
        <taxon>Liliopsida</taxon>
        <taxon>Poales</taxon>
        <taxon>Poaceae</taxon>
        <taxon>BOP clade</taxon>
        <taxon>Oryzoideae</taxon>
        <taxon>Oryzeae</taxon>
        <taxon>Oryzinae</taxon>
        <taxon>Oryza</taxon>
    </lineage>
</organism>
<evidence type="ECO:0000313" key="1">
    <source>
        <dbReference type="EnsemblPlants" id="OGLUM01G48590.1"/>
    </source>
</evidence>
<dbReference type="AlphaFoldDB" id="A0A0D9YK63"/>
<name>A0A0D9YK63_9ORYZ</name>
<dbReference type="HOGENOM" id="CLU_2964616_0_0_1"/>
<dbReference type="Gramene" id="OGLUM01G48590.1">
    <property type="protein sequence ID" value="OGLUM01G48590.1"/>
    <property type="gene ID" value="OGLUM01G48590"/>
</dbReference>
<reference evidence="1" key="1">
    <citation type="submission" date="2013-08" db="EMBL/GenBank/DDBJ databases">
        <title>Oryza genome evolution.</title>
        <authorList>
            <person name="Wing R.A."/>
            <person name="Panaud O."/>
            <person name="Oliveira A.C."/>
        </authorList>
    </citation>
    <scope>NUCLEOTIDE SEQUENCE</scope>
</reference>